<dbReference type="EMBL" id="LR797157">
    <property type="protein sequence ID" value="CAB4190766.1"/>
    <property type="molecule type" value="Genomic_DNA"/>
</dbReference>
<name>A0A6J5PK04_9CAUD</name>
<accession>A0A6J5PK04</accession>
<dbReference type="EMBL" id="LR796860">
    <property type="protein sequence ID" value="CAB4170306.1"/>
    <property type="molecule type" value="Genomic_DNA"/>
</dbReference>
<sequence>MPAEMKPTTETESRDFAVLHANYNWCIDIMKRVDMILKTEYYTPQEKVDGITWLIKQGLKADLQE</sequence>
<dbReference type="EMBL" id="LR797021">
    <property type="protein sequence ID" value="CAB4182123.1"/>
    <property type="molecule type" value="Genomic_DNA"/>
</dbReference>
<reference evidence="1" key="1">
    <citation type="submission" date="2020-05" db="EMBL/GenBank/DDBJ databases">
        <authorList>
            <person name="Chiriac C."/>
            <person name="Salcher M."/>
            <person name="Ghai R."/>
            <person name="Kavagutti S V."/>
        </authorList>
    </citation>
    <scope>NUCLEOTIDE SEQUENCE</scope>
</reference>
<evidence type="ECO:0000313" key="2">
    <source>
        <dbReference type="EMBL" id="CAB4176970.1"/>
    </source>
</evidence>
<evidence type="ECO:0000313" key="7">
    <source>
        <dbReference type="EMBL" id="CAB5227665.1"/>
    </source>
</evidence>
<evidence type="ECO:0000313" key="4">
    <source>
        <dbReference type="EMBL" id="CAB4190766.1"/>
    </source>
</evidence>
<dbReference type="EMBL" id="LR797518">
    <property type="protein sequence ID" value="CAB4222500.1"/>
    <property type="molecule type" value="Genomic_DNA"/>
</dbReference>
<evidence type="ECO:0000313" key="6">
    <source>
        <dbReference type="EMBL" id="CAB4222500.1"/>
    </source>
</evidence>
<organism evidence="1">
    <name type="scientific">uncultured Caudovirales phage</name>
    <dbReference type="NCBI Taxonomy" id="2100421"/>
    <lineage>
        <taxon>Viruses</taxon>
        <taxon>Duplodnaviria</taxon>
        <taxon>Heunggongvirae</taxon>
        <taxon>Uroviricota</taxon>
        <taxon>Caudoviricetes</taxon>
        <taxon>Peduoviridae</taxon>
        <taxon>Maltschvirus</taxon>
        <taxon>Maltschvirus maltsch</taxon>
    </lineage>
</organism>
<evidence type="ECO:0000313" key="5">
    <source>
        <dbReference type="EMBL" id="CAB4211123.1"/>
    </source>
</evidence>
<dbReference type="EMBL" id="LR796945">
    <property type="protein sequence ID" value="CAB4176970.1"/>
    <property type="molecule type" value="Genomic_DNA"/>
</dbReference>
<evidence type="ECO:0000313" key="3">
    <source>
        <dbReference type="EMBL" id="CAB4182123.1"/>
    </source>
</evidence>
<protein>
    <submittedName>
        <fullName evidence="1">Uncharacterized protein</fullName>
    </submittedName>
</protein>
<dbReference type="EMBL" id="LR798378">
    <property type="protein sequence ID" value="CAB5227665.1"/>
    <property type="molecule type" value="Genomic_DNA"/>
</dbReference>
<evidence type="ECO:0000313" key="1">
    <source>
        <dbReference type="EMBL" id="CAB4170306.1"/>
    </source>
</evidence>
<proteinExistence type="predicted"/>
<dbReference type="EMBL" id="LR797369">
    <property type="protein sequence ID" value="CAB4211123.1"/>
    <property type="molecule type" value="Genomic_DNA"/>
</dbReference>
<gene>
    <name evidence="3" type="ORF">UFOVP1065_145</name>
    <name evidence="4" type="ORF">UFOVP1198_114</name>
    <name evidence="5" type="ORF">UFOVP1418_106</name>
    <name evidence="7" type="ORF">UFOVP1524_44</name>
    <name evidence="6" type="ORF">UFOVP1651_44</name>
    <name evidence="1" type="ORF">UFOVP908_22</name>
    <name evidence="2" type="ORF">UFOVP990_114</name>
</gene>